<evidence type="ECO:0000313" key="1">
    <source>
        <dbReference type="EMBL" id="MPN45625.1"/>
    </source>
</evidence>
<comment type="caution">
    <text evidence="1">The sequence shown here is derived from an EMBL/GenBank/DDBJ whole genome shotgun (WGS) entry which is preliminary data.</text>
</comment>
<reference evidence="1" key="1">
    <citation type="submission" date="2019-08" db="EMBL/GenBank/DDBJ databases">
        <authorList>
            <person name="Kucharzyk K."/>
            <person name="Murdoch R.W."/>
            <person name="Higgins S."/>
            <person name="Loffler F."/>
        </authorList>
    </citation>
    <scope>NUCLEOTIDE SEQUENCE</scope>
</reference>
<accession>A0A645I2W1</accession>
<name>A0A645I2W1_9ZZZZ</name>
<dbReference type="AlphaFoldDB" id="A0A645I2W1"/>
<gene>
    <name evidence="1" type="ORF">SDC9_193193</name>
</gene>
<organism evidence="1">
    <name type="scientific">bioreactor metagenome</name>
    <dbReference type="NCBI Taxonomy" id="1076179"/>
    <lineage>
        <taxon>unclassified sequences</taxon>
        <taxon>metagenomes</taxon>
        <taxon>ecological metagenomes</taxon>
    </lineage>
</organism>
<dbReference type="EMBL" id="VSSQ01105663">
    <property type="protein sequence ID" value="MPN45625.1"/>
    <property type="molecule type" value="Genomic_DNA"/>
</dbReference>
<sequence length="92" mass="10612">MQSKHPTHLLESIVCSLRSMHWALHFKTHNWHLVHKLLFMAGLKIAALETKPRNAPTGHIVLQYNRPLIELNTPTRIKKESAKKKDAVVKCE</sequence>
<proteinExistence type="predicted"/>
<protein>
    <submittedName>
        <fullName evidence="1">Uncharacterized protein</fullName>
    </submittedName>
</protein>